<evidence type="ECO:0000256" key="3">
    <source>
        <dbReference type="ARBA" id="ARBA00023295"/>
    </source>
</evidence>
<dbReference type="InterPro" id="IPR030458">
    <property type="entry name" value="Glyco_hydro_31_AS"/>
</dbReference>
<gene>
    <name evidence="9" type="ORF">C7H19_16915</name>
</gene>
<feature type="domain" description="Glycoside hydrolase family 31 N-terminal" evidence="6">
    <location>
        <begin position="48"/>
        <end position="215"/>
    </location>
</feature>
<reference evidence="9 10" key="2">
    <citation type="submission" date="2018-03" db="EMBL/GenBank/DDBJ databases">
        <authorList>
            <person name="Keele B.F."/>
        </authorList>
    </citation>
    <scope>NUCLEOTIDE SEQUENCE [LARGE SCALE GENOMIC DNA]</scope>
    <source>
        <strain evidence="9 10">CCALA 016</strain>
    </source>
</reference>
<feature type="domain" description="Glycoside hydrolase family 31 TIM barrel" evidence="5">
    <location>
        <begin position="258"/>
        <end position="592"/>
    </location>
</feature>
<comment type="similarity">
    <text evidence="1 4">Belongs to the glycosyl hydrolase 31 family.</text>
</comment>
<evidence type="ECO:0000259" key="8">
    <source>
        <dbReference type="Pfam" id="PF21365"/>
    </source>
</evidence>
<dbReference type="InterPro" id="IPR048395">
    <property type="entry name" value="Glyco_hydro_31_C"/>
</dbReference>
<evidence type="ECO:0000259" key="5">
    <source>
        <dbReference type="Pfam" id="PF01055"/>
    </source>
</evidence>
<feature type="domain" description="Glycosyl hydrolase family 31 C-terminal" evidence="8">
    <location>
        <begin position="600"/>
        <end position="686"/>
    </location>
</feature>
<dbReference type="PROSITE" id="PS00129">
    <property type="entry name" value="GLYCOSYL_HYDROL_F31_1"/>
    <property type="match status" value="1"/>
</dbReference>
<evidence type="ECO:0000259" key="7">
    <source>
        <dbReference type="Pfam" id="PF17137"/>
    </source>
</evidence>
<comment type="caution">
    <text evidence="9">The sequence shown here is derived from an EMBL/GenBank/DDBJ whole genome shotgun (WGS) entry which is preliminary data.</text>
</comment>
<dbReference type="PANTHER" id="PTHR22762">
    <property type="entry name" value="ALPHA-GLUCOSIDASE"/>
    <property type="match status" value="1"/>
</dbReference>
<evidence type="ECO:0000256" key="4">
    <source>
        <dbReference type="RuleBase" id="RU361185"/>
    </source>
</evidence>
<keyword evidence="3 4" id="KW-0326">Glycosidase</keyword>
<dbReference type="Pfam" id="PF01055">
    <property type="entry name" value="Glyco_hydro_31_2nd"/>
    <property type="match status" value="1"/>
</dbReference>
<organism evidence="9 10">
    <name type="scientific">Aphanothece hegewaldii CCALA 016</name>
    <dbReference type="NCBI Taxonomy" id="2107694"/>
    <lineage>
        <taxon>Bacteria</taxon>
        <taxon>Bacillati</taxon>
        <taxon>Cyanobacteriota</taxon>
        <taxon>Cyanophyceae</taxon>
        <taxon>Oscillatoriophycideae</taxon>
        <taxon>Chroococcales</taxon>
        <taxon>Aphanothecaceae</taxon>
        <taxon>Aphanothece</taxon>
    </lineage>
</organism>
<dbReference type="Gene3D" id="3.20.20.80">
    <property type="entry name" value="Glycosidases"/>
    <property type="match status" value="1"/>
</dbReference>
<dbReference type="GO" id="GO:0004553">
    <property type="term" value="F:hydrolase activity, hydrolyzing O-glycosyl compounds"/>
    <property type="evidence" value="ECO:0007669"/>
    <property type="project" value="InterPro"/>
</dbReference>
<dbReference type="Pfam" id="PF17137">
    <property type="entry name" value="DUF5110"/>
    <property type="match status" value="1"/>
</dbReference>
<dbReference type="Proteomes" id="UP000239001">
    <property type="component" value="Unassembled WGS sequence"/>
</dbReference>
<dbReference type="SUPFAM" id="SSF51011">
    <property type="entry name" value="Glycosyl hydrolase domain"/>
    <property type="match status" value="1"/>
</dbReference>
<dbReference type="InterPro" id="IPR025887">
    <property type="entry name" value="Glyco_hydro_31_N_dom"/>
</dbReference>
<dbReference type="PANTHER" id="PTHR22762:SF166">
    <property type="entry name" value="ALPHA-GLUCOSIDASE"/>
    <property type="match status" value="1"/>
</dbReference>
<dbReference type="Gene3D" id="2.60.40.1760">
    <property type="entry name" value="glycosyl hydrolase (family 31)"/>
    <property type="match status" value="1"/>
</dbReference>
<proteinExistence type="inferred from homology"/>
<reference evidence="9 10" key="1">
    <citation type="submission" date="2018-03" db="EMBL/GenBank/DDBJ databases">
        <title>The ancient ancestry and fast evolution of plastids.</title>
        <authorList>
            <person name="Moore K.R."/>
            <person name="Magnabosco C."/>
            <person name="Momper L."/>
            <person name="Gold D.A."/>
            <person name="Bosak T."/>
            <person name="Fournier G.P."/>
        </authorList>
    </citation>
    <scope>NUCLEOTIDE SEQUENCE [LARGE SCALE GENOMIC DNA]</scope>
    <source>
        <strain evidence="9 10">CCALA 016</strain>
    </source>
</reference>
<dbReference type="Gene3D" id="2.60.40.1180">
    <property type="entry name" value="Golgi alpha-mannosidase II"/>
    <property type="match status" value="2"/>
</dbReference>
<keyword evidence="10" id="KW-1185">Reference proteome</keyword>
<dbReference type="CDD" id="cd06604">
    <property type="entry name" value="GH31_glucosidase_II_MalA"/>
    <property type="match status" value="1"/>
</dbReference>
<dbReference type="SUPFAM" id="SSF74650">
    <property type="entry name" value="Galactose mutarotase-like"/>
    <property type="match status" value="1"/>
</dbReference>
<dbReference type="Pfam" id="PF13802">
    <property type="entry name" value="Gal_mutarotas_2"/>
    <property type="match status" value="1"/>
</dbReference>
<dbReference type="GO" id="GO:0030246">
    <property type="term" value="F:carbohydrate binding"/>
    <property type="evidence" value="ECO:0007669"/>
    <property type="project" value="InterPro"/>
</dbReference>
<dbReference type="InterPro" id="IPR000322">
    <property type="entry name" value="Glyco_hydro_31_TIM"/>
</dbReference>
<evidence type="ECO:0000313" key="10">
    <source>
        <dbReference type="Proteomes" id="UP000239001"/>
    </source>
</evidence>
<feature type="domain" description="DUF5110" evidence="7">
    <location>
        <begin position="702"/>
        <end position="769"/>
    </location>
</feature>
<dbReference type="InterPro" id="IPR033403">
    <property type="entry name" value="DUF5110"/>
</dbReference>
<evidence type="ECO:0000256" key="1">
    <source>
        <dbReference type="ARBA" id="ARBA00007806"/>
    </source>
</evidence>
<dbReference type="OrthoDB" id="176168at2"/>
<evidence type="ECO:0000313" key="9">
    <source>
        <dbReference type="EMBL" id="PSF35241.1"/>
    </source>
</evidence>
<dbReference type="RefSeq" id="WP_106458101.1">
    <property type="nucleotide sequence ID" value="NZ_PXOH01000021.1"/>
</dbReference>
<dbReference type="CDD" id="cd14752">
    <property type="entry name" value="GH31_N"/>
    <property type="match status" value="1"/>
</dbReference>
<accession>A0A2T1LUW8</accession>
<dbReference type="InterPro" id="IPR013780">
    <property type="entry name" value="Glyco_hydro_b"/>
</dbReference>
<evidence type="ECO:0000256" key="2">
    <source>
        <dbReference type="ARBA" id="ARBA00022801"/>
    </source>
</evidence>
<dbReference type="SUPFAM" id="SSF51445">
    <property type="entry name" value="(Trans)glycosidases"/>
    <property type="match status" value="1"/>
</dbReference>
<protein>
    <submittedName>
        <fullName evidence="9">Alpha-glucosidase</fullName>
    </submittedName>
</protein>
<dbReference type="InterPro" id="IPR017853">
    <property type="entry name" value="GH"/>
</dbReference>
<name>A0A2T1LUW8_9CHRO</name>
<dbReference type="InterPro" id="IPR011013">
    <property type="entry name" value="Gal_mutarotase_sf_dom"/>
</dbReference>
<evidence type="ECO:0000259" key="6">
    <source>
        <dbReference type="Pfam" id="PF13802"/>
    </source>
</evidence>
<sequence length="786" mass="90558">MPQYFGKLQTNEQPWSVIEPIKGIEKSAPRSGSLRDRSIDFHCGKSLFKISILAPNLIRVRLAPTGEFQPRRSWAVAKKDGDWDKTPFEVTETPENISIQTEQIKVTIERNQGRIECSNLLGQPFARDAEIGMGWHTGAVAGWKMIEPDEHFYGFGERTGLLDQRSEIKTNWTVDCIDYNSLTDEMYPAIPFFMALRPNLCYGIFLNSTYWSQFDIGVTKPGIWKMETRSPELDYYIIYGTEPSQVIQTYTELTGRMTLPPRWSLGYHQSRWGYDSEDVVHEIAQEFRNRQLPCDVIHLDIDYMRGFRVFTWSPKRFPHAEQLLSQLKTEGFKVVPIVDPGVKYEPEADYAPFDEGMKNDYFVRKPDGQLFHGYVWPDKALFPDFINPEVRKWWGESQKILTDAGVAGIWNDMNEPSMSDRPFGDKGQKVWFPLESLQGPADEQVTHAETHNIYGLMMVQACYDGLLHLRPNERPFLLTRSGYAGIQRWSSVWMGDNQATWEHLELSLPMLFNMGLSGVPFVGCDIGGFAGNGNAELFTRWLQVGMLYPFMRAHSAMSTARREPWVYGQRIEDICREYLNLRYRLIPYLYTLFWQTTQTGAPIFRPLLYDYPNDPKTYQLHDQILLGSSLMAAPVYRPGVEYRAVYLPDGVWYDWWTGTSYEGNSHILAAAPLETMPLYVKAGSIIPLYPVRQYIDEEIPSELTLKVFPGEGELTLYEDDGHTFEYQQQAWATTQYRVSIEGDNVIVDISPREGSLVLSEREIIVDVVDKGEQRFTDDGTARQLRF</sequence>
<keyword evidence="2 4" id="KW-0378">Hydrolase</keyword>
<dbReference type="AlphaFoldDB" id="A0A2T1LUW8"/>
<dbReference type="Pfam" id="PF21365">
    <property type="entry name" value="Glyco_hydro_31_3rd"/>
    <property type="match status" value="1"/>
</dbReference>
<dbReference type="EMBL" id="PXOH01000021">
    <property type="protein sequence ID" value="PSF35241.1"/>
    <property type="molecule type" value="Genomic_DNA"/>
</dbReference>
<dbReference type="GO" id="GO:0005975">
    <property type="term" value="P:carbohydrate metabolic process"/>
    <property type="evidence" value="ECO:0007669"/>
    <property type="project" value="InterPro"/>
</dbReference>